<accession>A0A9N9KNM7</accession>
<dbReference type="GO" id="GO:0043531">
    <property type="term" value="F:ADP binding"/>
    <property type="evidence" value="ECO:0007669"/>
    <property type="project" value="InterPro"/>
</dbReference>
<evidence type="ECO:0000313" key="5">
    <source>
        <dbReference type="Proteomes" id="UP000696280"/>
    </source>
</evidence>
<dbReference type="Proteomes" id="UP000696280">
    <property type="component" value="Unassembled WGS sequence"/>
</dbReference>
<dbReference type="AlphaFoldDB" id="A0A9N9KNM7"/>
<feature type="domain" description="DUF7779" evidence="3">
    <location>
        <begin position="521"/>
        <end position="610"/>
    </location>
</feature>
<evidence type="ECO:0000313" key="4">
    <source>
        <dbReference type="EMBL" id="CAG8951089.1"/>
    </source>
</evidence>
<dbReference type="Gene3D" id="1.25.40.10">
    <property type="entry name" value="Tetratricopeptide repeat domain"/>
    <property type="match status" value="1"/>
</dbReference>
<comment type="caution">
    <text evidence="4">The sequence shown here is derived from an EMBL/GenBank/DDBJ whole genome shotgun (WGS) entry which is preliminary data.</text>
</comment>
<evidence type="ECO:0008006" key="6">
    <source>
        <dbReference type="Google" id="ProtNLM"/>
    </source>
</evidence>
<evidence type="ECO:0000259" key="3">
    <source>
        <dbReference type="Pfam" id="PF25000"/>
    </source>
</evidence>
<dbReference type="InterPro" id="IPR056681">
    <property type="entry name" value="DUF7779"/>
</dbReference>
<dbReference type="Pfam" id="PF00931">
    <property type="entry name" value="NB-ARC"/>
    <property type="match status" value="1"/>
</dbReference>
<keyword evidence="5" id="KW-1185">Reference proteome</keyword>
<sequence length="982" mass="112109">MPLNDPLSGASDGTTFDEIYTQSWQETWKECEETLGTHYCEEAAAVESIGDFRIALNTLMGEYEDEQSVKAKLLIDHLLDHYEIFAESFISMMANPVNISMMWGLLSLVFTLALNDITDEITPLIRDRISRWLERIKQKVLNDYKSINTNLSKVKGDTVKVDREMIVLWLNVIMAFPNGGFWNRNGRFWNKVSFSENTWEGLTAVYNKFYQNFYQNLYQNFEEAVKNERVVQIAENQARDMQDMRVMQNLLPPEGPRPDGATLPCNNLPVAKNRRFFGRQDMLQQLEEHLRPSDTNSHFSSIALYGLGGIGKTQIALAYAYQKLDELDAVLWIPAEDSFSIQQGFSRIAVETLKLPNAHPQSYQENMILVLNWLHTTSARWLLIFDNVNTHDALDDCWPVSKHGAVLVTTRDVHVATLPLDIGLEVNEFGSDDGPEFLLHMTPNRKRSAGELDAAHEVTTLLGGLPLAISQMAAFINAQNSSISEFHNLYLKYEERLHKQRKSGWKYLGYQHSLDTVFEISFTNLSDDARTCLGVLSFLSPDSVPMELFKSVEAENLPSLIIFCADEMSLADALEELTHHALVRKNIEESTFRTHRLVQTEYRTRMDKRQETFEATTRLLLGKFPGERDNKYDDEEWILYEKYIPQVKALAKNYKDSNTKPNPLKANMDFVNLLVNAANGIHDNDTTDSVVGLLDTAEVAYKQCPEEERDKIAWAHLQSLKCMYHFCTSEFSRSEKEMTECLSIRQQILTPEDLLLSLSYSWLGMAVGAQERYDESLYLLLQAGKILEGPAGEIPTRKMVWRFNTSRNYYCMGRFKEAEALLTEAIAAAEELGGWYQLVYAHLTFASLRTRMSLIDDAKRHVDKAKKILQTSGHSARFSWLSSYCAYRAGDVALKQGRVKDAIKETETAAAIGKLVKVPSSILCRCIHAYSKALAMDPSRQEEAEHQRQEARRVRAQIPGDYGDLDDESDQAFERLVKMDHR</sequence>
<reference evidence="4" key="1">
    <citation type="submission" date="2021-07" db="EMBL/GenBank/DDBJ databases">
        <authorList>
            <person name="Durling M."/>
        </authorList>
    </citation>
    <scope>NUCLEOTIDE SEQUENCE</scope>
</reference>
<protein>
    <recommendedName>
        <fullName evidence="6">NB-ARC domain-containing protein</fullName>
    </recommendedName>
</protein>
<dbReference type="InterPro" id="IPR011990">
    <property type="entry name" value="TPR-like_helical_dom_sf"/>
</dbReference>
<name>A0A9N9KNM7_9HELO</name>
<dbReference type="PRINTS" id="PR00364">
    <property type="entry name" value="DISEASERSIST"/>
</dbReference>
<dbReference type="InterPro" id="IPR002182">
    <property type="entry name" value="NB-ARC"/>
</dbReference>
<dbReference type="SUPFAM" id="SSF48452">
    <property type="entry name" value="TPR-like"/>
    <property type="match status" value="1"/>
</dbReference>
<organism evidence="4 5">
    <name type="scientific">Hymenoscyphus fraxineus</name>
    <dbReference type="NCBI Taxonomy" id="746836"/>
    <lineage>
        <taxon>Eukaryota</taxon>
        <taxon>Fungi</taxon>
        <taxon>Dikarya</taxon>
        <taxon>Ascomycota</taxon>
        <taxon>Pezizomycotina</taxon>
        <taxon>Leotiomycetes</taxon>
        <taxon>Helotiales</taxon>
        <taxon>Helotiaceae</taxon>
        <taxon>Hymenoscyphus</taxon>
    </lineage>
</organism>
<feature type="domain" description="NB-ARC" evidence="2">
    <location>
        <begin position="280"/>
        <end position="434"/>
    </location>
</feature>
<dbReference type="Pfam" id="PF25000">
    <property type="entry name" value="DUF7779"/>
    <property type="match status" value="1"/>
</dbReference>
<dbReference type="EMBL" id="CAJVRL010000039">
    <property type="protein sequence ID" value="CAG8951089.1"/>
    <property type="molecule type" value="Genomic_DNA"/>
</dbReference>
<feature type="region of interest" description="Disordered" evidence="1">
    <location>
        <begin position="937"/>
        <end position="969"/>
    </location>
</feature>
<feature type="compositionally biased region" description="Basic and acidic residues" evidence="1">
    <location>
        <begin position="939"/>
        <end position="953"/>
    </location>
</feature>
<dbReference type="PANTHER" id="PTHR35205">
    <property type="entry name" value="NB-ARC AND TPR DOMAIN PROTEIN"/>
    <property type="match status" value="1"/>
</dbReference>
<dbReference type="InterPro" id="IPR027417">
    <property type="entry name" value="P-loop_NTPase"/>
</dbReference>
<dbReference type="SUPFAM" id="SSF52540">
    <property type="entry name" value="P-loop containing nucleoside triphosphate hydrolases"/>
    <property type="match status" value="1"/>
</dbReference>
<evidence type="ECO:0000256" key="1">
    <source>
        <dbReference type="SAM" id="MobiDB-lite"/>
    </source>
</evidence>
<dbReference type="Gene3D" id="3.40.50.300">
    <property type="entry name" value="P-loop containing nucleotide triphosphate hydrolases"/>
    <property type="match status" value="1"/>
</dbReference>
<dbReference type="PANTHER" id="PTHR35205:SF1">
    <property type="entry name" value="ZU5 DOMAIN-CONTAINING PROTEIN"/>
    <property type="match status" value="1"/>
</dbReference>
<proteinExistence type="predicted"/>
<dbReference type="OrthoDB" id="6161812at2759"/>
<gene>
    <name evidence="4" type="ORF">HYFRA_00006487</name>
</gene>
<evidence type="ECO:0000259" key="2">
    <source>
        <dbReference type="Pfam" id="PF00931"/>
    </source>
</evidence>